<keyword evidence="12" id="KW-0229">DNA integration</keyword>
<dbReference type="Pfam" id="PF22936">
    <property type="entry name" value="Pol_BBD"/>
    <property type="match status" value="1"/>
</dbReference>
<evidence type="ECO:0000256" key="6">
    <source>
        <dbReference type="ARBA" id="ARBA00022741"/>
    </source>
</evidence>
<keyword evidence="9" id="KW-0378">Hydrolase</keyword>
<keyword evidence="11" id="KW-0460">Magnesium</keyword>
<feature type="compositionally biased region" description="Gly residues" evidence="18">
    <location>
        <begin position="280"/>
        <end position="290"/>
    </location>
</feature>
<dbReference type="InterPro" id="IPR012337">
    <property type="entry name" value="RNaseH-like_sf"/>
</dbReference>
<dbReference type="EMBL" id="CDMY01000615">
    <property type="protein sequence ID" value="CEM26433.1"/>
    <property type="molecule type" value="Genomic_DNA"/>
</dbReference>
<dbReference type="GO" id="GO:0046872">
    <property type="term" value="F:metal ion binding"/>
    <property type="evidence" value="ECO:0007669"/>
    <property type="project" value="UniProtKB-KW"/>
</dbReference>
<evidence type="ECO:0000256" key="14">
    <source>
        <dbReference type="ARBA" id="ARBA00022932"/>
    </source>
</evidence>
<keyword evidence="10" id="KW-0067">ATP-binding</keyword>
<evidence type="ECO:0000256" key="10">
    <source>
        <dbReference type="ARBA" id="ARBA00022840"/>
    </source>
</evidence>
<keyword evidence="6" id="KW-0547">Nucleotide-binding</keyword>
<keyword evidence="14" id="KW-0239">DNA-directed DNA polymerase</keyword>
<dbReference type="PANTHER" id="PTHR42648">
    <property type="entry name" value="TRANSPOSASE, PUTATIVE-RELATED"/>
    <property type="match status" value="1"/>
</dbReference>
<evidence type="ECO:0000313" key="20">
    <source>
        <dbReference type="EMBL" id="CEM26433.1"/>
    </source>
</evidence>
<dbReference type="InterPro" id="IPR043502">
    <property type="entry name" value="DNA/RNA_pol_sf"/>
</dbReference>
<dbReference type="GO" id="GO:0003964">
    <property type="term" value="F:RNA-directed DNA polymerase activity"/>
    <property type="evidence" value="ECO:0007669"/>
    <property type="project" value="UniProtKB-KW"/>
</dbReference>
<reference evidence="20 21" key="1">
    <citation type="submission" date="2014-11" db="EMBL/GenBank/DDBJ databases">
        <authorList>
            <person name="Zhu J."/>
            <person name="Qi W."/>
            <person name="Song R."/>
        </authorList>
    </citation>
    <scope>NUCLEOTIDE SEQUENCE [LARGE SCALE GENOMIC DNA]</scope>
</reference>
<dbReference type="GO" id="GO:0005524">
    <property type="term" value="F:ATP binding"/>
    <property type="evidence" value="ECO:0007669"/>
    <property type="project" value="UniProtKB-KW"/>
</dbReference>
<evidence type="ECO:0000256" key="5">
    <source>
        <dbReference type="ARBA" id="ARBA00022723"/>
    </source>
</evidence>
<feature type="compositionally biased region" description="Basic and acidic residues" evidence="18">
    <location>
        <begin position="994"/>
        <end position="1013"/>
    </location>
</feature>
<evidence type="ECO:0000256" key="3">
    <source>
        <dbReference type="ARBA" id="ARBA00022670"/>
    </source>
</evidence>
<feature type="compositionally biased region" description="Acidic residues" evidence="18">
    <location>
        <begin position="1038"/>
        <end position="1051"/>
    </location>
</feature>
<keyword evidence="14" id="KW-0548">Nucleotidyltransferase</keyword>
<dbReference type="Pfam" id="PF25597">
    <property type="entry name" value="SH3_retrovirus"/>
    <property type="match status" value="1"/>
</dbReference>
<dbReference type="GO" id="GO:0006508">
    <property type="term" value="P:proteolysis"/>
    <property type="evidence" value="ECO:0007669"/>
    <property type="project" value="UniProtKB-KW"/>
</dbReference>
<evidence type="ECO:0000313" key="21">
    <source>
        <dbReference type="Proteomes" id="UP000041254"/>
    </source>
</evidence>
<keyword evidence="21" id="KW-1185">Reference proteome</keyword>
<dbReference type="GO" id="GO:0003887">
    <property type="term" value="F:DNA-directed DNA polymerase activity"/>
    <property type="evidence" value="ECO:0007669"/>
    <property type="project" value="UniProtKB-KW"/>
</dbReference>
<evidence type="ECO:0000256" key="13">
    <source>
        <dbReference type="ARBA" id="ARBA00022918"/>
    </source>
</evidence>
<dbReference type="InterPro" id="IPR036397">
    <property type="entry name" value="RNaseH_sf"/>
</dbReference>
<evidence type="ECO:0000256" key="16">
    <source>
        <dbReference type="ARBA" id="ARBA00023172"/>
    </source>
</evidence>
<keyword evidence="17" id="KW-0511">Multifunctional enzyme</keyword>
<feature type="compositionally biased region" description="Low complexity" evidence="18">
    <location>
        <begin position="248"/>
        <end position="265"/>
    </location>
</feature>
<dbReference type="InterPro" id="IPR039537">
    <property type="entry name" value="Retrotran_Ty1/copia-like"/>
</dbReference>
<dbReference type="OrthoDB" id="413361at2759"/>
<evidence type="ECO:0000256" key="15">
    <source>
        <dbReference type="ARBA" id="ARBA00023113"/>
    </source>
</evidence>
<dbReference type="Pfam" id="PF07727">
    <property type="entry name" value="RVT_2"/>
    <property type="match status" value="1"/>
</dbReference>
<dbReference type="PROSITE" id="PS50994">
    <property type="entry name" value="INTEGRASE"/>
    <property type="match status" value="1"/>
</dbReference>
<dbReference type="Proteomes" id="UP000041254">
    <property type="component" value="Unassembled WGS sequence"/>
</dbReference>
<name>A0A0G4GBC4_VITBC</name>
<dbReference type="InterPro" id="IPR013103">
    <property type="entry name" value="RVT_2"/>
</dbReference>
<keyword evidence="14" id="KW-0808">Transferase</keyword>
<dbReference type="PANTHER" id="PTHR42648:SF11">
    <property type="entry name" value="TRANSPOSON TY4-P GAG-POL POLYPROTEIN"/>
    <property type="match status" value="1"/>
</dbReference>
<keyword evidence="7" id="KW-0064">Aspartyl protease</keyword>
<dbReference type="GO" id="GO:0004190">
    <property type="term" value="F:aspartic-type endopeptidase activity"/>
    <property type="evidence" value="ECO:0007669"/>
    <property type="project" value="UniProtKB-KW"/>
</dbReference>
<evidence type="ECO:0000256" key="17">
    <source>
        <dbReference type="ARBA" id="ARBA00023268"/>
    </source>
</evidence>
<feature type="region of interest" description="Disordered" evidence="18">
    <location>
        <begin position="48"/>
        <end position="67"/>
    </location>
</feature>
<evidence type="ECO:0000256" key="7">
    <source>
        <dbReference type="ARBA" id="ARBA00022750"/>
    </source>
</evidence>
<keyword evidence="15" id="KW-0917">Virion maturation</keyword>
<dbReference type="STRING" id="1169540.A0A0G4GBC4"/>
<keyword evidence="5" id="KW-0479">Metal-binding</keyword>
<dbReference type="VEuPathDB" id="CryptoDB:Vbra_4"/>
<evidence type="ECO:0000256" key="9">
    <source>
        <dbReference type="ARBA" id="ARBA00022801"/>
    </source>
</evidence>
<evidence type="ECO:0000256" key="18">
    <source>
        <dbReference type="SAM" id="MobiDB-lite"/>
    </source>
</evidence>
<dbReference type="InterPro" id="IPR054722">
    <property type="entry name" value="PolX-like_BBD"/>
</dbReference>
<feature type="region of interest" description="Disordered" evidence="18">
    <location>
        <begin position="986"/>
        <end position="1052"/>
    </location>
</feature>
<dbReference type="GO" id="GO:0006310">
    <property type="term" value="P:DNA recombination"/>
    <property type="evidence" value="ECO:0007669"/>
    <property type="project" value="UniProtKB-KW"/>
</dbReference>
<protein>
    <recommendedName>
        <fullName evidence="19">Integrase catalytic domain-containing protein</fullName>
    </recommendedName>
</protein>
<evidence type="ECO:0000256" key="8">
    <source>
        <dbReference type="ARBA" id="ARBA00022759"/>
    </source>
</evidence>
<feature type="compositionally biased region" description="Polar residues" evidence="18">
    <location>
        <begin position="226"/>
        <end position="244"/>
    </location>
</feature>
<keyword evidence="3" id="KW-0645">Protease</keyword>
<dbReference type="InParanoid" id="A0A0G4GBC4"/>
<keyword evidence="4" id="KW-0540">Nuclease</keyword>
<dbReference type="Gene3D" id="3.30.420.10">
    <property type="entry name" value="Ribonuclease H-like superfamily/Ribonuclease H"/>
    <property type="match status" value="2"/>
</dbReference>
<dbReference type="PhylomeDB" id="A0A0G4GBC4"/>
<keyword evidence="2" id="KW-1188">Viral release from host cell</keyword>
<sequence>MAQPIFAFDPKTVIRTFNGDKDDWREWEFTLRAFLLAKEMPTERLMPEKEEDIPRLPVPNADEDLDEQRTKERSVLRQLFGFLVLHTEGKAKRIIQESFDKYGENGARAYWELRKRCVPERVVCRHEVLRNFFQYQMEKDDIDDALTDFNFLAKQLSDMGEKPTDNTKIAVMVNALPPRFERFKSSLDYRFNDLTWEQFEEALRNANDRMQHARRMSQQRDRFRQKGNQNGRQHGQPHNGNRPDTYQGGNRNNHNNNHNNRRNGNQWNSSGAPFRAYPSGNGGHQGGSGGRQQQPLVRHDKDGDVIMNATRTNGTGNRNRRIHTNQLDGCEQIDDTYEQREIDLEMVGTVTDVECEEEVVNVSGVSVRPTSMMIDSGAGKTCCHQQFLFDEIKPLDRHIKIVMADGTSVPARGVGRIKYTCKEVNNGKKTVCVDGVLYVPDLKFNLLSVAHLVDQYCIEFLIGPGGAHMTARRRGDRYPLVRRGRFWYLDIYRDANDCPIYSQPRALPATEHTTTTATGRIIDSRGGDDTIPSSPADECGEQAEAMVTEVISEELAHQRFLHYHDAAVDRLPEVCRNAPVVKKVKKNEEEQHKCEVCVQAKMKIRPYLGNAFRHSSPGDLVHVDLAQIKQLSERGFKYLMVMVDDHSRYVQAYFLKQKSVAPKAFMHYCTAIRMPKARFLHYHDAAVDRLPEVCRNAPVVKKVKKNEEEQHKCEVCVQAKMKIRPYLGNAFRHSSPGDLVHVDLAQIKQLSERGFKYLMVMVDDHSRYVQAYFLKQKSVAPKAFMHYCTAIRMPKAVRTDGGAELIGGTWNAFCEQHQIRQEQSLPHHQSQNGVAERTIGVVCQLTRAALFQSGLPPSYWCFAAKTATYIKNRMPTKTNPSEKTPFELFWGYPPCIKHIRTFGARAYVHQRKDQRGKLEPRAKLGILVGFDPNTKDGYVVWLPDDRQFVISRDVEVDEHVFPAKEKQPRQPLGIDLVYPQTPVLPDEQIDQQPEDDRHCEHQEDERVDQHNQDTEPDSSALLEGPPAAPAVSPAAQDAQDEEAAADTDGDAADNYRVIRGQEGADDDNAEHRRSGRDRLIPRWLYEDNIFAVIERLCIADDVDDAMPSLIADTDVPAALARPPSPQGTRQPLPMPQLFASKVPKTYQQAMSAFDACHWQDAMDREMQSVTDLGVFEYVPRSQATSRPISCRWVYALKPDKYKARIVARGFEQDKSQVENVFAPTPSYHVVRAVLAIANQLDLEIHQMDVNTAFLNAPLDKPVFMECPPGYERPGYVVRLRKALYGLKEAPRAWNITLHNQLLHLGFRRHPKEPCVYLHDNKGIILCVFVDDILIASREEGVTWFKSQLSTVFATKDLGEADVFLALKITRDRSRRHLTITQPQYIDKMISKYHMDQANPTPFPCASGVRLTSDMAPQTEDEKKKMSKIPYRQLVGSLMFCSVTCRPDIAFAVKELAKHAHNPGASHWTAAKRVLRYLSATKEKGIE</sequence>
<feature type="region of interest" description="Disordered" evidence="18">
    <location>
        <begin position="209"/>
        <end position="322"/>
    </location>
</feature>
<organism evidence="20 21">
    <name type="scientific">Vitrella brassicaformis (strain CCMP3155)</name>
    <dbReference type="NCBI Taxonomy" id="1169540"/>
    <lineage>
        <taxon>Eukaryota</taxon>
        <taxon>Sar</taxon>
        <taxon>Alveolata</taxon>
        <taxon>Colpodellida</taxon>
        <taxon>Vitrellaceae</taxon>
        <taxon>Vitrella</taxon>
    </lineage>
</organism>
<accession>A0A0G4GBC4</accession>
<dbReference type="GO" id="GO:0003676">
    <property type="term" value="F:nucleic acid binding"/>
    <property type="evidence" value="ECO:0007669"/>
    <property type="project" value="InterPro"/>
</dbReference>
<evidence type="ECO:0000256" key="11">
    <source>
        <dbReference type="ARBA" id="ARBA00022842"/>
    </source>
</evidence>
<evidence type="ECO:0000256" key="12">
    <source>
        <dbReference type="ARBA" id="ARBA00022908"/>
    </source>
</evidence>
<keyword evidence="8" id="KW-0255">Endonuclease</keyword>
<dbReference type="SUPFAM" id="SSF56672">
    <property type="entry name" value="DNA/RNA polymerases"/>
    <property type="match status" value="1"/>
</dbReference>
<proteinExistence type="predicted"/>
<feature type="domain" description="Integrase catalytic" evidence="19">
    <location>
        <begin position="732"/>
        <end position="893"/>
    </location>
</feature>
<dbReference type="InterPro" id="IPR001584">
    <property type="entry name" value="Integrase_cat-core"/>
</dbReference>
<dbReference type="Pfam" id="PF00665">
    <property type="entry name" value="rve"/>
    <property type="match status" value="1"/>
</dbReference>
<keyword evidence="13" id="KW-0695">RNA-directed DNA polymerase</keyword>
<dbReference type="InterPro" id="IPR057670">
    <property type="entry name" value="SH3_retrovirus"/>
</dbReference>
<evidence type="ECO:0000256" key="2">
    <source>
        <dbReference type="ARBA" id="ARBA00022612"/>
    </source>
</evidence>
<evidence type="ECO:0000256" key="1">
    <source>
        <dbReference type="ARBA" id="ARBA00002180"/>
    </source>
</evidence>
<evidence type="ECO:0000256" key="4">
    <source>
        <dbReference type="ARBA" id="ARBA00022722"/>
    </source>
</evidence>
<dbReference type="SUPFAM" id="SSF53098">
    <property type="entry name" value="Ribonuclease H-like"/>
    <property type="match status" value="2"/>
</dbReference>
<dbReference type="GO" id="GO:0004519">
    <property type="term" value="F:endonuclease activity"/>
    <property type="evidence" value="ECO:0007669"/>
    <property type="project" value="UniProtKB-KW"/>
</dbReference>
<dbReference type="GO" id="GO:0015074">
    <property type="term" value="P:DNA integration"/>
    <property type="evidence" value="ECO:0007669"/>
    <property type="project" value="UniProtKB-KW"/>
</dbReference>
<comment type="function">
    <text evidence="1">The aspartyl protease (PR) mediates the proteolytic cleavages of the Gag and Gag-Pol polyproteins after assembly of the VLP.</text>
</comment>
<keyword evidence="16" id="KW-0233">DNA recombination</keyword>
<dbReference type="Pfam" id="PF14223">
    <property type="entry name" value="Retrotran_gag_2"/>
    <property type="match status" value="1"/>
</dbReference>
<evidence type="ECO:0000259" key="19">
    <source>
        <dbReference type="PROSITE" id="PS50994"/>
    </source>
</evidence>
<gene>
    <name evidence="20" type="ORF">Vbra_4</name>
</gene>